<evidence type="ECO:0000256" key="2">
    <source>
        <dbReference type="ARBA" id="ARBA00005982"/>
    </source>
</evidence>
<comment type="caution">
    <text evidence="8">The sequence shown here is derived from an EMBL/GenBank/DDBJ whole genome shotgun (WGS) entry which is preliminary data.</text>
</comment>
<evidence type="ECO:0000313" key="8">
    <source>
        <dbReference type="EMBL" id="KAK3089417.1"/>
    </source>
</evidence>
<dbReference type="GO" id="GO:0015833">
    <property type="term" value="P:peptide transport"/>
    <property type="evidence" value="ECO:0007669"/>
    <property type="project" value="UniProtKB-KW"/>
</dbReference>
<dbReference type="PANTHER" id="PTHR11654">
    <property type="entry name" value="OLIGOPEPTIDE TRANSPORTER-RELATED"/>
    <property type="match status" value="1"/>
</dbReference>
<dbReference type="GO" id="GO:0022857">
    <property type="term" value="F:transmembrane transporter activity"/>
    <property type="evidence" value="ECO:0007669"/>
    <property type="project" value="InterPro"/>
</dbReference>
<dbReference type="InterPro" id="IPR000109">
    <property type="entry name" value="POT_fam"/>
</dbReference>
<keyword evidence="4" id="KW-0813">Transport</keyword>
<dbReference type="GO" id="GO:0016020">
    <property type="term" value="C:membrane"/>
    <property type="evidence" value="ECO:0007669"/>
    <property type="project" value="UniProtKB-SubCell"/>
</dbReference>
<feature type="transmembrane region" description="Helical" evidence="7">
    <location>
        <begin position="244"/>
        <end position="264"/>
    </location>
</feature>
<dbReference type="SUPFAM" id="SSF103473">
    <property type="entry name" value="MFS general substrate transporter"/>
    <property type="match status" value="1"/>
</dbReference>
<feature type="transmembrane region" description="Helical" evidence="7">
    <location>
        <begin position="198"/>
        <end position="220"/>
    </location>
</feature>
<feature type="transmembrane region" description="Helical" evidence="7">
    <location>
        <begin position="135"/>
        <end position="154"/>
    </location>
</feature>
<dbReference type="AlphaFoldDB" id="A0AA88XNT1"/>
<reference evidence="8" key="1">
    <citation type="submission" date="2019-08" db="EMBL/GenBank/DDBJ databases">
        <title>The improved chromosome-level genome for the pearl oyster Pinctada fucata martensii using PacBio sequencing and Hi-C.</title>
        <authorList>
            <person name="Zheng Z."/>
        </authorList>
    </citation>
    <scope>NUCLEOTIDE SEQUENCE</scope>
    <source>
        <strain evidence="8">ZZ-2019</strain>
        <tissue evidence="8">Adductor muscle</tissue>
    </source>
</reference>
<keyword evidence="4" id="KW-0571">Peptide transport</keyword>
<evidence type="ECO:0000313" key="9">
    <source>
        <dbReference type="Proteomes" id="UP001186944"/>
    </source>
</evidence>
<dbReference type="EMBL" id="VSWD01000010">
    <property type="protein sequence ID" value="KAK3089417.1"/>
    <property type="molecule type" value="Genomic_DNA"/>
</dbReference>
<feature type="transmembrane region" description="Helical" evidence="7">
    <location>
        <begin position="109"/>
        <end position="129"/>
    </location>
</feature>
<keyword evidence="4" id="KW-0653">Protein transport</keyword>
<dbReference type="Pfam" id="PF00854">
    <property type="entry name" value="PTR2"/>
    <property type="match status" value="2"/>
</dbReference>
<comment type="subcellular location">
    <subcellularLocation>
        <location evidence="1">Membrane</location>
        <topology evidence="1">Multi-pass membrane protein</topology>
    </subcellularLocation>
</comment>
<dbReference type="InterPro" id="IPR036259">
    <property type="entry name" value="MFS_trans_sf"/>
</dbReference>
<keyword evidence="5 7" id="KW-1133">Transmembrane helix</keyword>
<evidence type="ECO:0000256" key="6">
    <source>
        <dbReference type="ARBA" id="ARBA00023136"/>
    </source>
</evidence>
<evidence type="ECO:0000256" key="3">
    <source>
        <dbReference type="ARBA" id="ARBA00022692"/>
    </source>
</evidence>
<proteinExistence type="inferred from homology"/>
<keyword evidence="3 7" id="KW-0812">Transmembrane</keyword>
<evidence type="ECO:0000256" key="7">
    <source>
        <dbReference type="SAM" id="Phobius"/>
    </source>
</evidence>
<evidence type="ECO:0000256" key="4">
    <source>
        <dbReference type="ARBA" id="ARBA00022856"/>
    </source>
</evidence>
<evidence type="ECO:0000256" key="5">
    <source>
        <dbReference type="ARBA" id="ARBA00022989"/>
    </source>
</evidence>
<comment type="similarity">
    <text evidence="2">Belongs to the major facilitator superfamily. Proton-dependent oligopeptide transporter (POT/PTR) (TC 2.A.17) family.</text>
</comment>
<organism evidence="8 9">
    <name type="scientific">Pinctada imbricata</name>
    <name type="common">Atlantic pearl-oyster</name>
    <name type="synonym">Pinctada martensii</name>
    <dbReference type="NCBI Taxonomy" id="66713"/>
    <lineage>
        <taxon>Eukaryota</taxon>
        <taxon>Metazoa</taxon>
        <taxon>Spiralia</taxon>
        <taxon>Lophotrochozoa</taxon>
        <taxon>Mollusca</taxon>
        <taxon>Bivalvia</taxon>
        <taxon>Autobranchia</taxon>
        <taxon>Pteriomorphia</taxon>
        <taxon>Pterioida</taxon>
        <taxon>Pterioidea</taxon>
        <taxon>Pteriidae</taxon>
        <taxon>Pinctada</taxon>
    </lineage>
</organism>
<accession>A0AA88XNT1</accession>
<protein>
    <submittedName>
        <fullName evidence="8">Uncharacterized protein</fullName>
    </submittedName>
</protein>
<keyword evidence="6 7" id="KW-0472">Membrane</keyword>
<sequence length="464" mass="52141">MTAFCIVLSELCERLTYYSVMENMILFSTTTLQMTSYEATSARLTYIGLFLLPVSAADYTQWFDSEDGESYDLKVFESLKVKVFNLLNKIVFGTIVKSSSFCFVLHIRFYWFINAGAFVAYLGVAYIQQNISFEIGFLIPLISMIVALIIFVAVKRQYVMTRPGGVQDDPLGVCCATECQSFDHARERNGGKYDDEMVDGVIAVLRVLPVFVLFIFYWAIYSQMQTTFFLQSERLNVQLGDVKMPAAALNVFNTIIILILIPIVDRIILPLMAKFGRSPTHLQRIGFGFILASLSVFVAGIVEIYRKQELSTSGGMTQELAGDKFNASTMSYVRLEFAYSQAPEFLHGRCMGLFLVASGLGNYVSDAILRIVTLATGSEPPNSWFPDDINKGKTEYLFFLLGGLMVLDFIVFVFVARSYKYRKQTTEQEKSPIEAKEVVTANDMPPPYETVNPAFSPDALVTKL</sequence>
<evidence type="ECO:0000256" key="1">
    <source>
        <dbReference type="ARBA" id="ARBA00004141"/>
    </source>
</evidence>
<dbReference type="Gene3D" id="1.20.1250.20">
    <property type="entry name" value="MFS general substrate transporter like domains"/>
    <property type="match status" value="2"/>
</dbReference>
<feature type="transmembrane region" description="Helical" evidence="7">
    <location>
        <begin position="285"/>
        <end position="305"/>
    </location>
</feature>
<keyword evidence="9" id="KW-1185">Reference proteome</keyword>
<name>A0AA88XNT1_PINIB</name>
<gene>
    <name evidence="8" type="ORF">FSP39_003469</name>
</gene>
<dbReference type="Proteomes" id="UP001186944">
    <property type="component" value="Unassembled WGS sequence"/>
</dbReference>
<feature type="transmembrane region" description="Helical" evidence="7">
    <location>
        <begin position="396"/>
        <end position="416"/>
    </location>
</feature>